<name>A0A656HC37_THINJ</name>
<accession>A0A656HC37</accession>
<reference evidence="3" key="1">
    <citation type="journal article" date="2011" name="Stand. Genomic Sci.">
        <title>Genome sequence of the filamentous, gliding Thiothrix nivea neotype strain (JP2(T)).</title>
        <authorList>
            <person name="Lapidus A."/>
            <person name="Nolan M."/>
            <person name="Lucas S."/>
            <person name="Glavina Del Rio T."/>
            <person name="Tice H."/>
            <person name="Cheng J.F."/>
            <person name="Tapia R."/>
            <person name="Han C."/>
            <person name="Goodwin L."/>
            <person name="Pitluck S."/>
            <person name="Liolios K."/>
            <person name="Pagani I."/>
            <person name="Ivanova N."/>
            <person name="Huntemann M."/>
            <person name="Mavromatis K."/>
            <person name="Mikhailova N."/>
            <person name="Pati A."/>
            <person name="Chen A."/>
            <person name="Palaniappan K."/>
            <person name="Land M."/>
            <person name="Brambilla E.M."/>
            <person name="Rohde M."/>
            <person name="Abt B."/>
            <person name="Verbarg S."/>
            <person name="Goker M."/>
            <person name="Bristow J."/>
            <person name="Eisen J.A."/>
            <person name="Markowitz V."/>
            <person name="Hugenholtz P."/>
            <person name="Kyrpides N.C."/>
            <person name="Klenk H.P."/>
            <person name="Woyke T."/>
        </authorList>
    </citation>
    <scope>NUCLEOTIDE SEQUENCE [LARGE SCALE GENOMIC DNA]</scope>
    <source>
        <strain evidence="3">ATCC 35100 / DSM 5205 / JP2</strain>
    </source>
</reference>
<dbReference type="Proteomes" id="UP000005317">
    <property type="component" value="Unassembled WGS sequence"/>
</dbReference>
<dbReference type="EMBL" id="JH651384">
    <property type="protein sequence ID" value="EIJ32976.1"/>
    <property type="molecule type" value="Genomic_DNA"/>
</dbReference>
<keyword evidence="1" id="KW-0472">Membrane</keyword>
<evidence type="ECO:0000313" key="3">
    <source>
        <dbReference type="Proteomes" id="UP000005317"/>
    </source>
</evidence>
<dbReference type="InterPro" id="IPR010995">
    <property type="entry name" value="DNA_repair_Rad51/TF_NusA_a-hlx"/>
</dbReference>
<organism evidence="2 3">
    <name type="scientific">Thiothrix nivea (strain ATCC 35100 / DSM 5205 / JP2)</name>
    <dbReference type="NCBI Taxonomy" id="870187"/>
    <lineage>
        <taxon>Bacteria</taxon>
        <taxon>Pseudomonadati</taxon>
        <taxon>Pseudomonadota</taxon>
        <taxon>Gammaproteobacteria</taxon>
        <taxon>Thiotrichales</taxon>
        <taxon>Thiotrichaceae</taxon>
        <taxon>Thiothrix</taxon>
    </lineage>
</organism>
<dbReference type="AlphaFoldDB" id="A0A656HC37"/>
<gene>
    <name evidence="2" type="ORF">Thini_0318</name>
</gene>
<proteinExistence type="predicted"/>
<keyword evidence="1" id="KW-0812">Transmembrane</keyword>
<keyword evidence="1" id="KW-1133">Transmembrane helix</keyword>
<protein>
    <recommendedName>
        <fullName evidence="4">DUF4332 domain-containing protein</fullName>
    </recommendedName>
</protein>
<feature type="transmembrane region" description="Helical" evidence="1">
    <location>
        <begin position="36"/>
        <end position="54"/>
    </location>
</feature>
<evidence type="ECO:0000256" key="1">
    <source>
        <dbReference type="SAM" id="Phobius"/>
    </source>
</evidence>
<sequence length="480" mass="52482">MPVFQQQDAVIFTNKELIIVNTANSSYTFGMATGEIITLLLFSFLVGALLCWILRGLGLCCRQRIPKPAPTHIPPVLEDVPRAKSIDFPVSGNNLNLRPISAETGARLHLPPDDVVDIGPTALAISLPDSIDPHKPIIDPPDMEMDIDMGAELEMSDLHTDIPDLNMDMDLKIPDIEADIPAFDPLLDGIDPHKPIVDLPDTNIDMGVHATATEPELPELDGIDPHKPIVDSPESDMAIEMAHDANTLQADVLPDNIDPHKPIIDPPDMPEGSSAGTNPTTIGHSVDDWLHKAKEKVSSLSDKATPAAHDWLHKAKERVEHLTDKAAPATSEWLNKAKEKVDHLSEKTTPMTHDWLHKAKEKGGSLGSETLMKGSSTLAALATSAKELSDKLAHNLNIHHDDLQKLKGIGPTFASILHRAGIHTYQQVAETSPQKLQALLIVEDEQFSQHDTSSWPQQAALAAQEEWDKLKEYQDTLPTA</sequence>
<evidence type="ECO:0000313" key="2">
    <source>
        <dbReference type="EMBL" id="EIJ32976.1"/>
    </source>
</evidence>
<dbReference type="Gene3D" id="1.10.150.20">
    <property type="entry name" value="5' to 3' exonuclease, C-terminal subdomain"/>
    <property type="match status" value="1"/>
</dbReference>
<evidence type="ECO:0008006" key="4">
    <source>
        <dbReference type="Google" id="ProtNLM"/>
    </source>
</evidence>
<dbReference type="SUPFAM" id="SSF47794">
    <property type="entry name" value="Rad51 N-terminal domain-like"/>
    <property type="match status" value="1"/>
</dbReference>
<dbReference type="Gene3D" id="1.10.287.700">
    <property type="entry name" value="Helix hairpin bin"/>
    <property type="match status" value="1"/>
</dbReference>
<dbReference type="GO" id="GO:0000166">
    <property type="term" value="F:nucleotide binding"/>
    <property type="evidence" value="ECO:0007669"/>
    <property type="project" value="InterPro"/>
</dbReference>
<keyword evidence="3" id="KW-1185">Reference proteome</keyword>
<dbReference type="SUPFAM" id="SSF58113">
    <property type="entry name" value="Apolipoprotein A-I"/>
    <property type="match status" value="1"/>
</dbReference>